<keyword evidence="2" id="KW-1185">Reference proteome</keyword>
<organism evidence="2">
    <name type="scientific">Caenorhabditis brenneri</name>
    <name type="common">Nematode worm</name>
    <dbReference type="NCBI Taxonomy" id="135651"/>
    <lineage>
        <taxon>Eukaryota</taxon>
        <taxon>Metazoa</taxon>
        <taxon>Ecdysozoa</taxon>
        <taxon>Nematoda</taxon>
        <taxon>Chromadorea</taxon>
        <taxon>Rhabditida</taxon>
        <taxon>Rhabditina</taxon>
        <taxon>Rhabditomorpha</taxon>
        <taxon>Rhabditoidea</taxon>
        <taxon>Rhabditidae</taxon>
        <taxon>Peloderinae</taxon>
        <taxon>Caenorhabditis</taxon>
    </lineage>
</organism>
<gene>
    <name evidence="1" type="ORF">CAEBREN_02664</name>
</gene>
<dbReference type="HOGENOM" id="CLU_3421461_0_0_1"/>
<evidence type="ECO:0000313" key="1">
    <source>
        <dbReference type="EMBL" id="EGT54243.1"/>
    </source>
</evidence>
<evidence type="ECO:0000313" key="2">
    <source>
        <dbReference type="Proteomes" id="UP000008068"/>
    </source>
</evidence>
<name>G0MFS1_CAEBE</name>
<sequence>MRLELSKSFQLMKCVKLQAEQPCS</sequence>
<dbReference type="InParanoid" id="G0MFS1"/>
<dbReference type="EMBL" id="GL379792">
    <property type="protein sequence ID" value="EGT54243.1"/>
    <property type="molecule type" value="Genomic_DNA"/>
</dbReference>
<dbReference type="Proteomes" id="UP000008068">
    <property type="component" value="Unassembled WGS sequence"/>
</dbReference>
<proteinExistence type="predicted"/>
<dbReference type="AlphaFoldDB" id="G0MFS1"/>
<protein>
    <submittedName>
        <fullName evidence="1">Uncharacterized protein</fullName>
    </submittedName>
</protein>
<reference evidence="2" key="1">
    <citation type="submission" date="2011-07" db="EMBL/GenBank/DDBJ databases">
        <authorList>
            <consortium name="Caenorhabditis brenneri Sequencing and Analysis Consortium"/>
            <person name="Wilson R.K."/>
        </authorList>
    </citation>
    <scope>NUCLEOTIDE SEQUENCE [LARGE SCALE GENOMIC DNA]</scope>
    <source>
        <strain evidence="2">PB2801</strain>
    </source>
</reference>
<accession>G0MFS1</accession>